<keyword evidence="4" id="KW-1185">Reference proteome</keyword>
<reference evidence="3" key="1">
    <citation type="submission" date="2023-05" db="EMBL/GenBank/DDBJ databases">
        <title>[olsenella] sp. nov., isolated from a pig farm feces dump.</title>
        <authorList>
            <person name="Chang Y.-H."/>
        </authorList>
    </citation>
    <scope>NUCLEOTIDE SEQUENCE</scope>
    <source>
        <strain evidence="3">YH-ols2217</strain>
    </source>
</reference>
<dbReference type="PANTHER" id="PTHR30290">
    <property type="entry name" value="PERIPLASMIC BINDING COMPONENT OF ABC TRANSPORTER"/>
    <property type="match status" value="1"/>
</dbReference>
<evidence type="ECO:0000259" key="2">
    <source>
        <dbReference type="Pfam" id="PF00496"/>
    </source>
</evidence>
<feature type="domain" description="Solute-binding protein family 5" evidence="2">
    <location>
        <begin position="84"/>
        <end position="471"/>
    </location>
</feature>
<proteinExistence type="predicted"/>
<dbReference type="Gene3D" id="3.90.76.10">
    <property type="entry name" value="Dipeptide-binding Protein, Domain 1"/>
    <property type="match status" value="1"/>
</dbReference>
<dbReference type="InterPro" id="IPR030678">
    <property type="entry name" value="Peptide/Ni-bd"/>
</dbReference>
<feature type="chain" id="PRO_5046981117" evidence="1">
    <location>
        <begin position="22"/>
        <end position="551"/>
    </location>
</feature>
<evidence type="ECO:0000313" key="4">
    <source>
        <dbReference type="Proteomes" id="UP001431693"/>
    </source>
</evidence>
<dbReference type="PIRSF" id="PIRSF002741">
    <property type="entry name" value="MppA"/>
    <property type="match status" value="1"/>
</dbReference>
<dbReference type="Gene3D" id="3.10.105.10">
    <property type="entry name" value="Dipeptide-binding Protein, Domain 3"/>
    <property type="match status" value="1"/>
</dbReference>
<dbReference type="InterPro" id="IPR039424">
    <property type="entry name" value="SBP_5"/>
</dbReference>
<gene>
    <name evidence="3" type="ORF">QJ043_09290</name>
</gene>
<feature type="signal peptide" evidence="1">
    <location>
        <begin position="1"/>
        <end position="21"/>
    </location>
</feature>
<protein>
    <submittedName>
        <fullName evidence="3">ABC transporter substrate-binding protein</fullName>
    </submittedName>
</protein>
<dbReference type="PROSITE" id="PS51257">
    <property type="entry name" value="PROKAR_LIPOPROTEIN"/>
    <property type="match status" value="1"/>
</dbReference>
<organism evidence="3 4">
    <name type="scientific">Kribbibacterium absianum</name>
    <dbReference type="NCBI Taxonomy" id="3044210"/>
    <lineage>
        <taxon>Bacteria</taxon>
        <taxon>Bacillati</taxon>
        <taxon>Actinomycetota</taxon>
        <taxon>Coriobacteriia</taxon>
        <taxon>Coriobacteriales</taxon>
        <taxon>Kribbibacteriaceae</taxon>
        <taxon>Kribbibacterium</taxon>
    </lineage>
</organism>
<dbReference type="EMBL" id="JASJEX010000005">
    <property type="protein sequence ID" value="MDJ1130268.1"/>
    <property type="molecule type" value="Genomic_DNA"/>
</dbReference>
<dbReference type="SUPFAM" id="SSF53850">
    <property type="entry name" value="Periplasmic binding protein-like II"/>
    <property type="match status" value="1"/>
</dbReference>
<keyword evidence="1" id="KW-0732">Signal</keyword>
<sequence length="551" mass="59789">MLNRRSLLTAAAAGSSLLALTACTKQGVTDPAEAEAATANGGTLSFAIQNPTGIEPYTSEDENALAVVYQLFDPLTRYNPDTQELEPCIATAWSSNDDATEWTFTIREGVTFHDGTACDAPAFKRAWDRLTDPEGAGTASALAYHLSMVKGYDEQVAGNADGLSGIACPDDHTLVVTMSKPYADFPYVCSLTTLGPVPECALEDHEAYRLAPVGNGAFRMSGQWEDGQYVDLVHYDGYWGEPALLDGLHFGIFRDNLTSYTEVKAGSCDNSVVPAAQMAQAQEDYGVAENDGYTSQPGAQVFMGEMLYTQYFVYNMDDPVIGGDVRIRQALSYAVNRQAICDNVYMGSAYPAEDIVPRAIAGSSEGHWPVRHDPDLAGQLLDDAGYPADADGRRHLAVTLMTNAAYAKEEYEAMIADWDAIGIDATMDRVEYAAMLDNYYSGNFMVATRGWYADYPIADNYLYPLFASASSDNMSHFKDEAYDEMIAAARATLDADERAAAMSACDAYVAEQLPVAPLNWKAISRCSSARVHDLTITPQVQPVLSRARVDA</sequence>
<name>A0ABT6ZMI0_9ACTN</name>
<dbReference type="Gene3D" id="3.40.190.10">
    <property type="entry name" value="Periplasmic binding protein-like II"/>
    <property type="match status" value="1"/>
</dbReference>
<dbReference type="RefSeq" id="WP_283713493.1">
    <property type="nucleotide sequence ID" value="NZ_JASJEW010000004.1"/>
</dbReference>
<dbReference type="Proteomes" id="UP001431693">
    <property type="component" value="Unassembled WGS sequence"/>
</dbReference>
<accession>A0ABT6ZMI0</accession>
<dbReference type="InterPro" id="IPR006311">
    <property type="entry name" value="TAT_signal"/>
</dbReference>
<evidence type="ECO:0000256" key="1">
    <source>
        <dbReference type="SAM" id="SignalP"/>
    </source>
</evidence>
<evidence type="ECO:0000313" key="3">
    <source>
        <dbReference type="EMBL" id="MDJ1130268.1"/>
    </source>
</evidence>
<dbReference type="CDD" id="cd00995">
    <property type="entry name" value="PBP2_NikA_DppA_OppA_like"/>
    <property type="match status" value="1"/>
</dbReference>
<dbReference type="PROSITE" id="PS51318">
    <property type="entry name" value="TAT"/>
    <property type="match status" value="1"/>
</dbReference>
<dbReference type="InterPro" id="IPR000914">
    <property type="entry name" value="SBP_5_dom"/>
</dbReference>
<dbReference type="Pfam" id="PF00496">
    <property type="entry name" value="SBP_bac_5"/>
    <property type="match status" value="1"/>
</dbReference>
<comment type="caution">
    <text evidence="3">The sequence shown here is derived from an EMBL/GenBank/DDBJ whole genome shotgun (WGS) entry which is preliminary data.</text>
</comment>